<sequence length="413" mass="44368">MQCTELLLPGRSWQAFAKSRRLLLRRALAGRPLWLRHGCPAPAEFSSGVGGWTTRVPRLSIQAAGLAAEAPPAQDSADIGAIGRLGGLATGAFQRIPMVPPADEHLASALRRARRVGGNTKLRNEAARARNRAARQMDELTRAISAPLGAIAKGFPSPARLHPFEAALLELTIGAAAYERRLARVDTLRRSTVEVSKAYAARAARAGGKREADALAEEGLAAVQALYQKGASAVDGLKLMAQALRRLPVVEPLVPTVALVGAPNVGKSSLVQALSSGLPEVCDYPFTTRSIQMGHFFVDGRRHQVTDTPGLLARRDAERNAMERLTLACLAHLPTRVLFVMDLTAECGTSVADQWRIRSELRARFPDKPWVDVLSKADLLQPVYDAAAAPGDAWAEGEPPPARARGRGEGIRR</sequence>
<dbReference type="AlphaFoldDB" id="A0AAW1RBP0"/>
<evidence type="ECO:0000256" key="2">
    <source>
        <dbReference type="SAM" id="MobiDB-lite"/>
    </source>
</evidence>
<dbReference type="InterPro" id="IPR006073">
    <property type="entry name" value="GTP-bd"/>
</dbReference>
<dbReference type="SUPFAM" id="SSF52540">
    <property type="entry name" value="P-loop containing nucleoside triphosphate hydrolases"/>
    <property type="match status" value="1"/>
</dbReference>
<gene>
    <name evidence="6" type="ORF">WJX81_005384</name>
</gene>
<organism evidence="6 7">
    <name type="scientific">Elliptochloris bilobata</name>
    <dbReference type="NCBI Taxonomy" id="381761"/>
    <lineage>
        <taxon>Eukaryota</taxon>
        <taxon>Viridiplantae</taxon>
        <taxon>Chlorophyta</taxon>
        <taxon>core chlorophytes</taxon>
        <taxon>Trebouxiophyceae</taxon>
        <taxon>Trebouxiophyceae incertae sedis</taxon>
        <taxon>Elliptochloris clade</taxon>
        <taxon>Elliptochloris</taxon>
    </lineage>
</organism>
<dbReference type="Proteomes" id="UP001445335">
    <property type="component" value="Unassembled WGS sequence"/>
</dbReference>
<dbReference type="Gene3D" id="1.20.120.1190">
    <property type="match status" value="1"/>
</dbReference>
<comment type="caution">
    <text evidence="6">The sequence shown here is derived from an EMBL/GenBank/DDBJ whole genome shotgun (WGS) entry which is preliminary data.</text>
</comment>
<keyword evidence="1" id="KW-0547">Nucleotide-binding</keyword>
<dbReference type="InterPro" id="IPR030389">
    <property type="entry name" value="G_FEOB_dom"/>
</dbReference>
<evidence type="ECO:0008006" key="8">
    <source>
        <dbReference type="Google" id="ProtNLM"/>
    </source>
</evidence>
<dbReference type="Gene3D" id="3.40.50.300">
    <property type="entry name" value="P-loop containing nucleotide triphosphate hydrolases"/>
    <property type="match status" value="1"/>
</dbReference>
<evidence type="ECO:0000313" key="6">
    <source>
        <dbReference type="EMBL" id="KAK9830982.1"/>
    </source>
</evidence>
<dbReference type="Pfam" id="PF17835">
    <property type="entry name" value="NOG1_N"/>
    <property type="match status" value="1"/>
</dbReference>
<dbReference type="Pfam" id="PF02421">
    <property type="entry name" value="FeoB_N"/>
    <property type="match status" value="1"/>
</dbReference>
<protein>
    <recommendedName>
        <fullName evidence="8">OBG-type G domain-containing protein</fullName>
    </recommendedName>
</protein>
<name>A0AAW1RBP0_9CHLO</name>
<evidence type="ECO:0000259" key="5">
    <source>
        <dbReference type="Pfam" id="PF17835"/>
    </source>
</evidence>
<proteinExistence type="predicted"/>
<accession>A0AAW1RBP0</accession>
<feature type="domain" description="Nucleolar GTP-binding protein 1 Rossman-fold" evidence="4">
    <location>
        <begin position="322"/>
        <end position="378"/>
    </location>
</feature>
<feature type="region of interest" description="Disordered" evidence="2">
    <location>
        <begin position="390"/>
        <end position="413"/>
    </location>
</feature>
<evidence type="ECO:0000256" key="1">
    <source>
        <dbReference type="ARBA" id="ARBA00023134"/>
    </source>
</evidence>
<keyword evidence="1" id="KW-0342">GTP-binding</keyword>
<reference evidence="6 7" key="1">
    <citation type="journal article" date="2024" name="Nat. Commun.">
        <title>Phylogenomics reveals the evolutionary origins of lichenization in chlorophyte algae.</title>
        <authorList>
            <person name="Puginier C."/>
            <person name="Libourel C."/>
            <person name="Otte J."/>
            <person name="Skaloud P."/>
            <person name="Haon M."/>
            <person name="Grisel S."/>
            <person name="Petersen M."/>
            <person name="Berrin J.G."/>
            <person name="Delaux P.M."/>
            <person name="Dal Grande F."/>
            <person name="Keller J."/>
        </authorList>
    </citation>
    <scope>NUCLEOTIDE SEQUENCE [LARGE SCALE GENOMIC DNA]</scope>
    <source>
        <strain evidence="6 7">SAG 245.80</strain>
    </source>
</reference>
<keyword evidence="7" id="KW-1185">Reference proteome</keyword>
<dbReference type="EMBL" id="JALJOU010000048">
    <property type="protein sequence ID" value="KAK9830982.1"/>
    <property type="molecule type" value="Genomic_DNA"/>
</dbReference>
<evidence type="ECO:0000259" key="3">
    <source>
        <dbReference type="Pfam" id="PF02421"/>
    </source>
</evidence>
<dbReference type="PRINTS" id="PR00326">
    <property type="entry name" value="GTP1OBG"/>
</dbReference>
<feature type="domain" description="FeoB-type G" evidence="3">
    <location>
        <begin position="256"/>
        <end position="313"/>
    </location>
</feature>
<dbReference type="Pfam" id="PF06858">
    <property type="entry name" value="NOG1"/>
    <property type="match status" value="1"/>
</dbReference>
<dbReference type="InterPro" id="IPR027417">
    <property type="entry name" value="P-loop_NTPase"/>
</dbReference>
<dbReference type="InterPro" id="IPR010674">
    <property type="entry name" value="NOG1_Rossman_fold_dom"/>
</dbReference>
<evidence type="ECO:0000259" key="4">
    <source>
        <dbReference type="Pfam" id="PF06858"/>
    </source>
</evidence>
<dbReference type="InterPro" id="IPR041623">
    <property type="entry name" value="NOG1_N"/>
</dbReference>
<feature type="domain" description="NOG1 N-terminal helical" evidence="5">
    <location>
        <begin position="93"/>
        <end position="250"/>
    </location>
</feature>
<dbReference type="GO" id="GO:0005525">
    <property type="term" value="F:GTP binding"/>
    <property type="evidence" value="ECO:0007669"/>
    <property type="project" value="UniProtKB-KW"/>
</dbReference>
<dbReference type="PANTHER" id="PTHR45759">
    <property type="entry name" value="NUCLEOLAR GTP-BINDING PROTEIN 1"/>
    <property type="match status" value="1"/>
</dbReference>
<evidence type="ECO:0000313" key="7">
    <source>
        <dbReference type="Proteomes" id="UP001445335"/>
    </source>
</evidence>